<sequence length="86" mass="9948">MHIYINLYMDLARKLGWSRRELVVDKERVRVRDVIEFFEDLRNAVMNSPRSYMILVNGINIMLLNNFDTEISGDTTIDIFPPAGGG</sequence>
<gene>
    <name evidence="1" type="ORF">ENT87_08855</name>
    <name evidence="2" type="ORF">ENU30_08500</name>
</gene>
<dbReference type="EMBL" id="DTAI01000257">
    <property type="protein sequence ID" value="HGN37635.1"/>
    <property type="molecule type" value="Genomic_DNA"/>
</dbReference>
<evidence type="ECO:0008006" key="3">
    <source>
        <dbReference type="Google" id="ProtNLM"/>
    </source>
</evidence>
<dbReference type="InterPro" id="IPR016155">
    <property type="entry name" value="Mopterin_synth/thiamin_S_b"/>
</dbReference>
<dbReference type="InterPro" id="IPR003749">
    <property type="entry name" value="ThiS/MoaD-like"/>
</dbReference>
<proteinExistence type="predicted"/>
<dbReference type="AlphaFoldDB" id="A0A7J3IAL8"/>
<comment type="caution">
    <text evidence="1">The sequence shown here is derived from an EMBL/GenBank/DDBJ whole genome shotgun (WGS) entry which is preliminary data.</text>
</comment>
<dbReference type="EMBL" id="DTBZ01000157">
    <property type="protein sequence ID" value="HGQ18992.1"/>
    <property type="molecule type" value="Genomic_DNA"/>
</dbReference>
<protein>
    <recommendedName>
        <fullName evidence="3">MoaD/ThiS family protein</fullName>
    </recommendedName>
</protein>
<name>A0A7J3IAL8_9CREN</name>
<accession>A0A7J3IAL8</accession>
<evidence type="ECO:0000313" key="1">
    <source>
        <dbReference type="EMBL" id="HGN37635.1"/>
    </source>
</evidence>
<evidence type="ECO:0000313" key="2">
    <source>
        <dbReference type="EMBL" id="HGQ18992.1"/>
    </source>
</evidence>
<dbReference type="Gene3D" id="3.10.20.30">
    <property type="match status" value="1"/>
</dbReference>
<dbReference type="Pfam" id="PF02597">
    <property type="entry name" value="ThiS"/>
    <property type="match status" value="1"/>
</dbReference>
<dbReference type="InterPro" id="IPR012675">
    <property type="entry name" value="Beta-grasp_dom_sf"/>
</dbReference>
<dbReference type="SUPFAM" id="SSF54285">
    <property type="entry name" value="MoaD/ThiS"/>
    <property type="match status" value="1"/>
</dbReference>
<organism evidence="1">
    <name type="scientific">Ignisphaera aggregans</name>
    <dbReference type="NCBI Taxonomy" id="334771"/>
    <lineage>
        <taxon>Archaea</taxon>
        <taxon>Thermoproteota</taxon>
        <taxon>Thermoprotei</taxon>
        <taxon>Desulfurococcales</taxon>
        <taxon>Desulfurococcaceae</taxon>
        <taxon>Ignisphaera</taxon>
    </lineage>
</organism>
<reference evidence="1" key="1">
    <citation type="journal article" date="2020" name="mSystems">
        <title>Genome- and Community-Level Interaction Insights into Carbon Utilization and Element Cycling Functions of Hydrothermarchaeota in Hydrothermal Sediment.</title>
        <authorList>
            <person name="Zhou Z."/>
            <person name="Liu Y."/>
            <person name="Xu W."/>
            <person name="Pan J."/>
            <person name="Luo Z.H."/>
            <person name="Li M."/>
        </authorList>
    </citation>
    <scope>NUCLEOTIDE SEQUENCE [LARGE SCALE GENOMIC DNA]</scope>
    <source>
        <strain evidence="1">SpSt-618</strain>
        <strain evidence="2">SpSt-657</strain>
    </source>
</reference>